<keyword evidence="3 11" id="KW-0479">Metal-binding</keyword>
<evidence type="ECO:0000256" key="7">
    <source>
        <dbReference type="ARBA" id="ARBA00023015"/>
    </source>
</evidence>
<evidence type="ECO:0000313" key="13">
    <source>
        <dbReference type="EMBL" id="KAJ8894723.1"/>
    </source>
</evidence>
<dbReference type="EMBL" id="JARBHB010000001">
    <property type="protein sequence ID" value="KAJ8894723.1"/>
    <property type="molecule type" value="Genomic_DNA"/>
</dbReference>
<keyword evidence="12" id="KW-1133">Transmembrane helix</keyword>
<evidence type="ECO:0000256" key="4">
    <source>
        <dbReference type="ARBA" id="ARBA00022763"/>
    </source>
</evidence>
<dbReference type="Pfam" id="PF03850">
    <property type="entry name" value="Tfb4"/>
    <property type="match status" value="1"/>
</dbReference>
<comment type="caution">
    <text evidence="13">The sequence shown here is derived from an EMBL/GenBank/DDBJ whole genome shotgun (WGS) entry which is preliminary data.</text>
</comment>
<comment type="subcellular location">
    <subcellularLocation>
        <location evidence="1 11">Nucleus</location>
    </subcellularLocation>
</comment>
<evidence type="ECO:0000313" key="14">
    <source>
        <dbReference type="Proteomes" id="UP001159363"/>
    </source>
</evidence>
<comment type="subunit">
    <text evidence="11">Part of a TFIID-containing RNA polymerase II pre-initiation complex that is composed of TBP and at least GTF2A1, GTF2A2, GTF2E1, GTF2E2, GTF2F1, GTF2H2, GTF2H3, GTF2H4, GTF2H5, GTF2B, TCEA1, ERCC2, ERCC3, TAF1, TAF2, TAF3, TAF4, TAF5, TAF6, TAF7, TAF8, TAF9, TAF10, TAF11, TAF12 and TAF13. Component of the 7-subunit TFIIH core complex composed of XPB/ERCC3, XPD/ERCC2, GTF2H1, GTF2H2, GTF2H3, GTF2H4 and GTF2H5, which is active in NER. The core complex associates with the 3-subunit CDK-activating kinase (CAK) module composed of CCNH/cyclin H, CDK7 and MNAT1 to form the 10-subunit holoenzyme (holo-TFIIH) active in transcription. Interacts with RARA; the interaction requires prior phosphorylation of RARA on 'Ser-369' which then enhances interaction of RARA with CDK7.</text>
</comment>
<keyword evidence="12" id="KW-0812">Transmembrane</keyword>
<reference evidence="13 14" key="1">
    <citation type="submission" date="2023-02" db="EMBL/GenBank/DDBJ databases">
        <title>LHISI_Scaffold_Assembly.</title>
        <authorList>
            <person name="Stuart O.P."/>
            <person name="Cleave R."/>
            <person name="Magrath M.J.L."/>
            <person name="Mikheyev A.S."/>
        </authorList>
    </citation>
    <scope>NUCLEOTIDE SEQUENCE [LARGE SCALE GENOMIC DNA]</scope>
    <source>
        <strain evidence="13">Daus_M_001</strain>
        <tissue evidence="13">Leg muscle</tissue>
    </source>
</reference>
<dbReference type="InterPro" id="IPR036465">
    <property type="entry name" value="vWFA_dom_sf"/>
</dbReference>
<keyword evidence="5 11" id="KW-0863">Zinc-finger</keyword>
<proteinExistence type="inferred from homology"/>
<keyword evidence="10 11" id="KW-0539">Nucleus</keyword>
<sequence>MPITSRRLCNMPMYYLRGSPLLQLCMLGLLKVVYRLSSVLRGKLTWRTCRKIKQCSAFFRFTHNTTFFNKALSSQNAMVATAIITGFVLRTVLLCIAILFNNLMPRARRSEFKNKPKRTLKYLEAEIIDISNFETPYIGIRGSKPQPAAGLPLCLGAACAGYGRVNFDVGLQGDSLCLGSLPIYLAENILVHTVAHMLERELSSGFKMNSRVLVITGSSDSASQYMNYMNVFFTAQKQNVMIDVCSLDQELGLLQQGCDITGGLYLQVPQLQGLVQYLLWVFLPEPPIRRKLVLPPPVKVDYRAACFCHRELVDIGFVCSVCLSIFCKFSPICTTCQTFFT</sequence>
<name>A0ABQ9IDH5_9NEOP</name>
<evidence type="ECO:0000256" key="3">
    <source>
        <dbReference type="ARBA" id="ARBA00022723"/>
    </source>
</evidence>
<protein>
    <recommendedName>
        <fullName evidence="11">General transcription factor IIH subunit 3</fullName>
    </recommendedName>
    <alternativeName>
        <fullName evidence="11">General transcription factor IIH polypeptide 3</fullName>
    </alternativeName>
</protein>
<organism evidence="13 14">
    <name type="scientific">Dryococelus australis</name>
    <dbReference type="NCBI Taxonomy" id="614101"/>
    <lineage>
        <taxon>Eukaryota</taxon>
        <taxon>Metazoa</taxon>
        <taxon>Ecdysozoa</taxon>
        <taxon>Arthropoda</taxon>
        <taxon>Hexapoda</taxon>
        <taxon>Insecta</taxon>
        <taxon>Pterygota</taxon>
        <taxon>Neoptera</taxon>
        <taxon>Polyneoptera</taxon>
        <taxon>Phasmatodea</taxon>
        <taxon>Verophasmatodea</taxon>
        <taxon>Anareolatae</taxon>
        <taxon>Phasmatidae</taxon>
        <taxon>Eurycanthinae</taxon>
        <taxon>Dryococelus</taxon>
    </lineage>
</organism>
<evidence type="ECO:0000256" key="12">
    <source>
        <dbReference type="SAM" id="Phobius"/>
    </source>
</evidence>
<comment type="similarity">
    <text evidence="2 11">Belongs to the TFB4 family.</text>
</comment>
<evidence type="ECO:0000256" key="5">
    <source>
        <dbReference type="ARBA" id="ARBA00022771"/>
    </source>
</evidence>
<feature type="transmembrane region" description="Helical" evidence="12">
    <location>
        <begin position="77"/>
        <end position="100"/>
    </location>
</feature>
<dbReference type="InterPro" id="IPR004600">
    <property type="entry name" value="TFIIH_Tfb4/GTF2H3"/>
</dbReference>
<dbReference type="Proteomes" id="UP001159363">
    <property type="component" value="Chromosome 1"/>
</dbReference>
<evidence type="ECO:0000256" key="1">
    <source>
        <dbReference type="ARBA" id="ARBA00004123"/>
    </source>
</evidence>
<dbReference type="PANTHER" id="PTHR12831">
    <property type="entry name" value="TRANSCRIPTION INITIATION FACTOR IIH TFIIH , POLYPEPTIDE 3-RELATED"/>
    <property type="match status" value="1"/>
</dbReference>
<evidence type="ECO:0000256" key="6">
    <source>
        <dbReference type="ARBA" id="ARBA00022833"/>
    </source>
</evidence>
<evidence type="ECO:0000256" key="2">
    <source>
        <dbReference type="ARBA" id="ARBA00005273"/>
    </source>
</evidence>
<keyword evidence="12" id="KW-0472">Membrane</keyword>
<keyword evidence="7 11" id="KW-0805">Transcription regulation</keyword>
<evidence type="ECO:0000256" key="10">
    <source>
        <dbReference type="ARBA" id="ARBA00023242"/>
    </source>
</evidence>
<comment type="function">
    <text evidence="11">Component of the general transcription and DNA repair factor IIH (TFIIH) core complex, which is involved in general and transcription-coupled nucleotide excision repair (NER) of damaged DNA and, when complexed to CAK, in RNA transcription by RNA polymerase II. In NER, TFIIH acts by opening DNA around the lesion to allow the excision of the damaged oligonucleotide and its replacement by a new DNA fragment. In transcription, TFIIH has an essential role in transcription initiation. When the pre-initiation complex (PIC) has been established, TFIIH is required for promoter opening and promoter escape. Phosphorylation of the C-terminal tail (CTD) of the largest subunit of RNA polymerase II by the kinase module CAK controls the initiation of transcription.</text>
</comment>
<keyword evidence="4 11" id="KW-0227">DNA damage</keyword>
<keyword evidence="6 11" id="KW-0862">Zinc</keyword>
<gene>
    <name evidence="13" type="ORF">PR048_000030</name>
</gene>
<dbReference type="Gene3D" id="3.40.50.410">
    <property type="entry name" value="von Willebrand factor, type A domain"/>
    <property type="match status" value="1"/>
</dbReference>
<evidence type="ECO:0000256" key="9">
    <source>
        <dbReference type="ARBA" id="ARBA00023204"/>
    </source>
</evidence>
<dbReference type="PANTHER" id="PTHR12831:SF0">
    <property type="entry name" value="GENERAL TRANSCRIPTION FACTOR IIH SUBUNIT 3"/>
    <property type="match status" value="1"/>
</dbReference>
<accession>A0ABQ9IDH5</accession>
<evidence type="ECO:0000256" key="11">
    <source>
        <dbReference type="RuleBase" id="RU368090"/>
    </source>
</evidence>
<evidence type="ECO:0000256" key="8">
    <source>
        <dbReference type="ARBA" id="ARBA00023163"/>
    </source>
</evidence>
<keyword evidence="8 11" id="KW-0804">Transcription</keyword>
<keyword evidence="14" id="KW-1185">Reference proteome</keyword>
<keyword evidence="9 11" id="KW-0234">DNA repair</keyword>